<dbReference type="Pfam" id="PF08436">
    <property type="entry name" value="DXP_redisom_C"/>
    <property type="match status" value="1"/>
</dbReference>
<feature type="domain" description="1-deoxy-D-xylulose 5-phosphate reductoisomerase N-terminal" evidence="10">
    <location>
        <begin position="5"/>
        <end position="130"/>
    </location>
</feature>
<feature type="binding site" evidence="9">
    <location>
        <position position="123"/>
    </location>
    <ligand>
        <name>1-deoxy-D-xylulose 5-phosphate</name>
        <dbReference type="ChEBI" id="CHEBI:57792"/>
    </ligand>
</feature>
<keyword evidence="4 9" id="KW-0521">NADP</keyword>
<feature type="binding site" evidence="9">
    <location>
        <position position="215"/>
    </location>
    <ligand>
        <name>1-deoxy-D-xylulose 5-phosphate</name>
        <dbReference type="ChEBI" id="CHEBI:57792"/>
    </ligand>
</feature>
<comment type="catalytic activity">
    <reaction evidence="8">
        <text>2-C-methyl-D-erythritol 4-phosphate + NADP(+) = 1-deoxy-D-xylulose 5-phosphate + NADPH + H(+)</text>
        <dbReference type="Rhea" id="RHEA:13717"/>
        <dbReference type="ChEBI" id="CHEBI:15378"/>
        <dbReference type="ChEBI" id="CHEBI:57783"/>
        <dbReference type="ChEBI" id="CHEBI:57792"/>
        <dbReference type="ChEBI" id="CHEBI:58262"/>
        <dbReference type="ChEBI" id="CHEBI:58349"/>
        <dbReference type="EC" id="1.1.1.267"/>
    </reaction>
    <physiologicalReaction direction="right-to-left" evidence="8">
        <dbReference type="Rhea" id="RHEA:13719"/>
    </physiologicalReaction>
</comment>
<feature type="binding site" evidence="9">
    <location>
        <position position="219"/>
    </location>
    <ligand>
        <name>1-deoxy-D-xylulose 5-phosphate</name>
        <dbReference type="ChEBI" id="CHEBI:57792"/>
    </ligand>
</feature>
<dbReference type="Gene3D" id="1.10.1740.10">
    <property type="match status" value="1"/>
</dbReference>
<dbReference type="GO" id="GO:0016853">
    <property type="term" value="F:isomerase activity"/>
    <property type="evidence" value="ECO:0007669"/>
    <property type="project" value="UniProtKB-KW"/>
</dbReference>
<evidence type="ECO:0000259" key="10">
    <source>
        <dbReference type="Pfam" id="PF02670"/>
    </source>
</evidence>
<evidence type="ECO:0000259" key="11">
    <source>
        <dbReference type="Pfam" id="PF08436"/>
    </source>
</evidence>
<sequence>MSRTIALLGSTGSIGTMTLEVVASQPGEFRVASLAAGRNIDLLLQQIEQFRPEIVSVADEEGRTAVRERFGSKVEVLVGLEGLIAVATHPEVDIVVTAVVGSIGLIPTVKALEAGKHIALANKETLVAAGHLVMDLAKQKGCAILPVDSEHSAIYQCLHRERSVDVDRILLTASGGSFRDKTRDEMRVATVSGALNHPNWAMGAKITIDSATLMNKGLEVIEAHWLFNMPYDRIDVLVHPESIVHSLVEFVDGSVLAQLGSPDMRIPIQYALSYPDRMPGSYKRLNLLEVGKLHFRKPDFERFPLLRMCFDAGRAGGSMPTVLNAANEVANEYFRMNLIGFLDIEQTVAHVMDRHQLLTNPSLEEVLEADAWARQQACQVVRELELGQEQ</sequence>
<dbReference type="SUPFAM" id="SSF55347">
    <property type="entry name" value="Glyceraldehyde-3-phosphate dehydrogenase-like, C-terminal domain"/>
    <property type="match status" value="1"/>
</dbReference>
<keyword evidence="7 9" id="KW-0414">Isoprene biosynthesis</keyword>
<keyword evidence="6 9" id="KW-0464">Manganese</keyword>
<feature type="binding site" evidence="9">
    <location>
        <position position="216"/>
    </location>
    <ligand>
        <name>1-deoxy-D-xylulose 5-phosphate</name>
        <dbReference type="ChEBI" id="CHEBI:57792"/>
    </ligand>
</feature>
<dbReference type="PANTHER" id="PTHR30525:SF0">
    <property type="entry name" value="1-DEOXY-D-XYLULOSE 5-PHOSPHATE REDUCTOISOMERASE, CHLOROPLASTIC"/>
    <property type="match status" value="1"/>
</dbReference>
<feature type="binding site" evidence="9">
    <location>
        <position position="150"/>
    </location>
    <ligand>
        <name>Mn(2+)</name>
        <dbReference type="ChEBI" id="CHEBI:29035"/>
    </ligand>
</feature>
<feature type="binding site" evidence="9">
    <location>
        <position position="124"/>
    </location>
    <ligand>
        <name>NADPH</name>
        <dbReference type="ChEBI" id="CHEBI:57783"/>
    </ligand>
</feature>
<dbReference type="PANTHER" id="PTHR30525">
    <property type="entry name" value="1-DEOXY-D-XYLULOSE 5-PHOSPHATE REDUCTOISOMERASE"/>
    <property type="match status" value="1"/>
</dbReference>
<dbReference type="InterPro" id="IPR013644">
    <property type="entry name" value="DXP_reductoisomerase_C"/>
</dbReference>
<evidence type="ECO:0000256" key="1">
    <source>
        <dbReference type="ARBA" id="ARBA00005094"/>
    </source>
</evidence>
<keyword evidence="9" id="KW-0460">Magnesium</keyword>
<dbReference type="Gene3D" id="3.40.50.720">
    <property type="entry name" value="NAD(P)-binding Rossmann-like Domain"/>
    <property type="match status" value="1"/>
</dbReference>
<dbReference type="InterPro" id="IPR026877">
    <property type="entry name" value="DXPR_C"/>
</dbReference>
<dbReference type="InterPro" id="IPR003821">
    <property type="entry name" value="DXP_reductoisomerase"/>
</dbReference>
<feature type="binding site" evidence="9">
    <location>
        <position position="150"/>
    </location>
    <ligand>
        <name>1-deoxy-D-xylulose 5-phosphate</name>
        <dbReference type="ChEBI" id="CHEBI:57792"/>
    </ligand>
</feature>
<feature type="binding site" evidence="9">
    <location>
        <position position="197"/>
    </location>
    <ligand>
        <name>1-deoxy-D-xylulose 5-phosphate</name>
        <dbReference type="ChEBI" id="CHEBI:57792"/>
    </ligand>
</feature>
<feature type="binding site" evidence="9">
    <location>
        <position position="203"/>
    </location>
    <ligand>
        <name>NADPH</name>
        <dbReference type="ChEBI" id="CHEBI:57783"/>
    </ligand>
</feature>
<dbReference type="RefSeq" id="WP_094236858.1">
    <property type="nucleotide sequence ID" value="NZ_CP022657.1"/>
</dbReference>
<feature type="binding site" evidence="9">
    <location>
        <position position="14"/>
    </location>
    <ligand>
        <name>NADPH</name>
        <dbReference type="ChEBI" id="CHEBI:57783"/>
    </ligand>
</feature>
<feature type="binding site" evidence="9">
    <location>
        <position position="219"/>
    </location>
    <ligand>
        <name>Mn(2+)</name>
        <dbReference type="ChEBI" id="CHEBI:29035"/>
    </ligand>
</feature>
<feature type="binding site" evidence="9">
    <location>
        <position position="38"/>
    </location>
    <ligand>
        <name>NADPH</name>
        <dbReference type="ChEBI" id="CHEBI:57783"/>
    </ligand>
</feature>
<feature type="binding site" evidence="9">
    <location>
        <position position="13"/>
    </location>
    <ligand>
        <name>NADPH</name>
        <dbReference type="ChEBI" id="CHEBI:57783"/>
    </ligand>
</feature>
<comment type="pathway">
    <text evidence="1 9">Isoprenoid biosynthesis; isopentenyl diphosphate biosynthesis via DXP pathway; isopentenyl diphosphate from 1-deoxy-D-xylulose 5-phosphate: step 1/6.</text>
</comment>
<dbReference type="GO" id="GO:0070402">
    <property type="term" value="F:NADPH binding"/>
    <property type="evidence" value="ECO:0007669"/>
    <property type="project" value="InterPro"/>
</dbReference>
<name>A0A223D297_9BACL</name>
<dbReference type="UniPathway" id="UPA00056">
    <property type="reaction ID" value="UER00092"/>
</dbReference>
<dbReference type="EMBL" id="CP022657">
    <property type="protein sequence ID" value="ASS75615.1"/>
    <property type="molecule type" value="Genomic_DNA"/>
</dbReference>
<dbReference type="GO" id="GO:0030604">
    <property type="term" value="F:1-deoxy-D-xylulose-5-phosphate reductoisomerase activity"/>
    <property type="evidence" value="ECO:0007669"/>
    <property type="project" value="UniProtKB-UniRule"/>
</dbReference>
<feature type="binding site" evidence="9">
    <location>
        <position position="37"/>
    </location>
    <ligand>
        <name>NADPH</name>
        <dbReference type="ChEBI" id="CHEBI:57783"/>
    </ligand>
</feature>
<feature type="domain" description="1-deoxy-D-xylulose 5-phosphate reductoisomerase C-terminal" evidence="11">
    <location>
        <begin position="144"/>
        <end position="227"/>
    </location>
</feature>
<evidence type="ECO:0000256" key="9">
    <source>
        <dbReference type="HAMAP-Rule" id="MF_00183"/>
    </source>
</evidence>
<evidence type="ECO:0000256" key="6">
    <source>
        <dbReference type="ARBA" id="ARBA00023211"/>
    </source>
</evidence>
<evidence type="ECO:0000313" key="13">
    <source>
        <dbReference type="EMBL" id="ASS75615.1"/>
    </source>
</evidence>
<dbReference type="Pfam" id="PF13288">
    <property type="entry name" value="DXPR_C"/>
    <property type="match status" value="1"/>
</dbReference>
<dbReference type="InterPro" id="IPR036169">
    <property type="entry name" value="DXPR_C_sf"/>
</dbReference>
<evidence type="ECO:0000256" key="8">
    <source>
        <dbReference type="ARBA" id="ARBA00048543"/>
    </source>
</evidence>
<feature type="domain" description="DXP reductoisomerase C-terminal" evidence="12">
    <location>
        <begin position="259"/>
        <end position="375"/>
    </location>
</feature>
<dbReference type="NCBIfam" id="NF009114">
    <property type="entry name" value="PRK12464.1"/>
    <property type="match status" value="1"/>
</dbReference>
<dbReference type="Proteomes" id="UP000214688">
    <property type="component" value="Chromosome"/>
</dbReference>
<dbReference type="OrthoDB" id="9806546at2"/>
<dbReference type="AlphaFoldDB" id="A0A223D297"/>
<evidence type="ECO:0000256" key="5">
    <source>
        <dbReference type="ARBA" id="ARBA00023002"/>
    </source>
</evidence>
<dbReference type="FunFam" id="3.40.50.720:FF:000045">
    <property type="entry name" value="1-deoxy-D-xylulose 5-phosphate reductoisomerase"/>
    <property type="match status" value="1"/>
</dbReference>
<feature type="binding site" evidence="9">
    <location>
        <position position="12"/>
    </location>
    <ligand>
        <name>NADPH</name>
        <dbReference type="ChEBI" id="CHEBI:57783"/>
    </ligand>
</feature>
<evidence type="ECO:0000259" key="12">
    <source>
        <dbReference type="Pfam" id="PF13288"/>
    </source>
</evidence>
<feature type="binding site" evidence="9">
    <location>
        <position position="174"/>
    </location>
    <ligand>
        <name>1-deoxy-D-xylulose 5-phosphate</name>
        <dbReference type="ChEBI" id="CHEBI:57792"/>
    </ligand>
</feature>
<feature type="binding site" evidence="9">
    <location>
        <position position="210"/>
    </location>
    <ligand>
        <name>1-deoxy-D-xylulose 5-phosphate</name>
        <dbReference type="ChEBI" id="CHEBI:57792"/>
    </ligand>
</feature>
<dbReference type="Pfam" id="PF02670">
    <property type="entry name" value="DXP_reductoisom"/>
    <property type="match status" value="1"/>
</dbReference>
<comment type="function">
    <text evidence="9">Catalyzes the NADPH-dependent rearrangement and reduction of 1-deoxy-D-xylulose-5-phosphate (DXP) to 2-C-methyl-D-erythritol 4-phosphate (MEP).</text>
</comment>
<feature type="binding site" evidence="9">
    <location>
        <position position="149"/>
    </location>
    <ligand>
        <name>1-deoxy-D-xylulose 5-phosphate</name>
        <dbReference type="ChEBI" id="CHEBI:57792"/>
    </ligand>
</feature>
<evidence type="ECO:0000313" key="14">
    <source>
        <dbReference type="Proteomes" id="UP000214688"/>
    </source>
</evidence>
<dbReference type="GO" id="GO:0030145">
    <property type="term" value="F:manganese ion binding"/>
    <property type="evidence" value="ECO:0007669"/>
    <property type="project" value="TreeGrafter"/>
</dbReference>
<keyword evidence="13" id="KW-0413">Isomerase</keyword>
<evidence type="ECO:0000256" key="7">
    <source>
        <dbReference type="ARBA" id="ARBA00023229"/>
    </source>
</evidence>
<evidence type="ECO:0000256" key="4">
    <source>
        <dbReference type="ARBA" id="ARBA00022857"/>
    </source>
</evidence>
<accession>A0A223D297</accession>
<dbReference type="GO" id="GO:0051484">
    <property type="term" value="P:isopentenyl diphosphate biosynthetic process, methylerythritol 4-phosphate pathway involved in terpenoid biosynthetic process"/>
    <property type="evidence" value="ECO:0007669"/>
    <property type="project" value="UniProtKB-ARBA"/>
</dbReference>
<comment type="similarity">
    <text evidence="2 9">Belongs to the DXR family.</text>
</comment>
<dbReference type="KEGG" id="tab:CIG75_11865"/>
<reference evidence="13 14" key="1">
    <citation type="journal article" date="2015" name="Int. J. Syst. Evol. Microbiol.">
        <title>Tumebacillus algifaecis sp. nov., isolated from decomposing algal scum.</title>
        <authorList>
            <person name="Wu Y.F."/>
            <person name="Zhang B."/>
            <person name="Xing P."/>
            <person name="Wu Q.L."/>
            <person name="Liu S.J."/>
        </authorList>
    </citation>
    <scope>NUCLEOTIDE SEQUENCE [LARGE SCALE GENOMIC DNA]</scope>
    <source>
        <strain evidence="13 14">THMBR28</strain>
    </source>
</reference>
<dbReference type="SUPFAM" id="SSF69055">
    <property type="entry name" value="1-deoxy-D-xylulose-5-phosphate reductoisomerase, C-terminal domain"/>
    <property type="match status" value="1"/>
</dbReference>
<evidence type="ECO:0000256" key="3">
    <source>
        <dbReference type="ARBA" id="ARBA00022723"/>
    </source>
</evidence>
<dbReference type="NCBIfam" id="TIGR00243">
    <property type="entry name" value="Dxr"/>
    <property type="match status" value="1"/>
</dbReference>
<feature type="binding site" evidence="9">
    <location>
        <position position="148"/>
    </location>
    <ligand>
        <name>Mn(2+)</name>
        <dbReference type="ChEBI" id="CHEBI:29035"/>
    </ligand>
</feature>
<dbReference type="SUPFAM" id="SSF51735">
    <property type="entry name" value="NAD(P)-binding Rossmann-fold domains"/>
    <property type="match status" value="1"/>
</dbReference>
<dbReference type="EC" id="1.1.1.267" evidence="9"/>
<dbReference type="InterPro" id="IPR013512">
    <property type="entry name" value="DXP_reductoisomerase_N"/>
</dbReference>
<keyword evidence="3 9" id="KW-0479">Metal-binding</keyword>
<comment type="cofactor">
    <cofactor evidence="9">
        <name>Mg(2+)</name>
        <dbReference type="ChEBI" id="CHEBI:18420"/>
    </cofactor>
    <cofactor evidence="9">
        <name>Mn(2+)</name>
        <dbReference type="ChEBI" id="CHEBI:29035"/>
    </cofactor>
</comment>
<organism evidence="13 14">
    <name type="scientific">Tumebacillus algifaecis</name>
    <dbReference type="NCBI Taxonomy" id="1214604"/>
    <lineage>
        <taxon>Bacteria</taxon>
        <taxon>Bacillati</taxon>
        <taxon>Bacillota</taxon>
        <taxon>Bacilli</taxon>
        <taxon>Bacillales</taxon>
        <taxon>Alicyclobacillaceae</taxon>
        <taxon>Tumebacillus</taxon>
    </lineage>
</organism>
<dbReference type="InterPro" id="IPR036291">
    <property type="entry name" value="NAD(P)-bd_dom_sf"/>
</dbReference>
<feature type="binding site" evidence="9">
    <location>
        <position position="39"/>
    </location>
    <ligand>
        <name>NADPH</name>
        <dbReference type="ChEBI" id="CHEBI:57783"/>
    </ligand>
</feature>
<feature type="binding site" evidence="9">
    <location>
        <position position="11"/>
    </location>
    <ligand>
        <name>NADPH</name>
        <dbReference type="ChEBI" id="CHEBI:57783"/>
    </ligand>
</feature>
<evidence type="ECO:0000256" key="2">
    <source>
        <dbReference type="ARBA" id="ARBA00006825"/>
    </source>
</evidence>
<gene>
    <name evidence="9" type="primary">dxr</name>
    <name evidence="13" type="ORF">CIG75_11865</name>
</gene>
<keyword evidence="14" id="KW-1185">Reference proteome</keyword>
<keyword evidence="5 9" id="KW-0560">Oxidoreductase</keyword>
<feature type="binding site" evidence="9">
    <location>
        <position position="122"/>
    </location>
    <ligand>
        <name>NADPH</name>
        <dbReference type="ChEBI" id="CHEBI:57783"/>
    </ligand>
</feature>
<protein>
    <recommendedName>
        <fullName evidence="9">1-deoxy-D-xylulose 5-phosphate reductoisomerase</fullName>
        <shortName evidence="9">DXP reductoisomerase</shortName>
        <ecNumber evidence="9">1.1.1.267</ecNumber>
    </recommendedName>
    <alternativeName>
        <fullName evidence="9">1-deoxyxylulose-5-phosphate reductoisomerase</fullName>
    </alternativeName>
    <alternativeName>
        <fullName evidence="9">2-C-methyl-D-erythritol 4-phosphate synthase</fullName>
    </alternativeName>
</protein>
<dbReference type="HAMAP" id="MF_00183">
    <property type="entry name" value="DXP_reductoisom"/>
    <property type="match status" value="1"/>
</dbReference>
<dbReference type="PIRSF" id="PIRSF006205">
    <property type="entry name" value="Dxp_reductismrs"/>
    <property type="match status" value="1"/>
</dbReference>
<proteinExistence type="inferred from homology"/>